<feature type="transmembrane region" description="Helical" evidence="6">
    <location>
        <begin position="134"/>
        <end position="155"/>
    </location>
</feature>
<dbReference type="Proteomes" id="UP000011087">
    <property type="component" value="Unassembled WGS sequence"/>
</dbReference>
<comment type="subcellular location">
    <subcellularLocation>
        <location evidence="1">Membrane</location>
        <topology evidence="1">Multi-pass membrane protein</topology>
    </subcellularLocation>
</comment>
<evidence type="ECO:0000256" key="3">
    <source>
        <dbReference type="ARBA" id="ARBA00022692"/>
    </source>
</evidence>
<name>L1JBP1_GUITC</name>
<dbReference type="RefSeq" id="XP_005832933.1">
    <property type="nucleotide sequence ID" value="XM_005832876.1"/>
</dbReference>
<comment type="similarity">
    <text evidence="2">Belongs to the archaeal/bacterial/fungal opsin family.</text>
</comment>
<dbReference type="HOGENOM" id="CLU_1528042_0_0_1"/>
<feature type="transmembrane region" description="Helical" evidence="6">
    <location>
        <begin position="12"/>
        <end position="30"/>
    </location>
</feature>
<evidence type="ECO:0000313" key="7">
    <source>
        <dbReference type="EMBL" id="EKX45953.1"/>
    </source>
</evidence>
<dbReference type="AlphaFoldDB" id="L1JBP1"/>
<dbReference type="PaxDb" id="55529-EKX45953"/>
<dbReference type="GeneID" id="17302680"/>
<dbReference type="KEGG" id="gtt:GUITHDRAFT_107989"/>
<keyword evidence="3 6" id="KW-0812">Transmembrane</keyword>
<sequence length="176" mass="20040">MVSSSAVIASNWISFLSLESAFICLITQALRYKGPSGQEKYYNGYREQNMLGVFINLWCAVSYFAKIIQSQSNNDGFVIFTTLRYVDYCMTCPILTLDLMWNLDAPYKVTSALLVLTCLVHAVASFLAPPPASYAWFAMGLCLFIFTYVFILSIVRERLDFYTFCARDNNAKRSIR</sequence>
<organism evidence="7">
    <name type="scientific">Guillardia theta (strain CCMP2712)</name>
    <name type="common">Cryptophyte</name>
    <dbReference type="NCBI Taxonomy" id="905079"/>
    <lineage>
        <taxon>Eukaryota</taxon>
        <taxon>Cryptophyceae</taxon>
        <taxon>Pyrenomonadales</taxon>
        <taxon>Geminigeraceae</taxon>
        <taxon>Guillardia</taxon>
    </lineage>
</organism>
<dbReference type="EnsemblProtists" id="EKX45953">
    <property type="protein sequence ID" value="EKX45953"/>
    <property type="gene ID" value="GUITHDRAFT_107989"/>
</dbReference>
<keyword evidence="5 6" id="KW-0472">Membrane</keyword>
<evidence type="ECO:0000256" key="4">
    <source>
        <dbReference type="ARBA" id="ARBA00022989"/>
    </source>
</evidence>
<reference evidence="8" key="3">
    <citation type="submission" date="2016-03" db="UniProtKB">
        <authorList>
            <consortium name="EnsemblProtists"/>
        </authorList>
    </citation>
    <scope>IDENTIFICATION</scope>
</reference>
<keyword evidence="4 6" id="KW-1133">Transmembrane helix</keyword>
<dbReference type="SUPFAM" id="SSF81321">
    <property type="entry name" value="Family A G protein-coupled receptor-like"/>
    <property type="match status" value="1"/>
</dbReference>
<proteinExistence type="inferred from homology"/>
<dbReference type="EMBL" id="JH992996">
    <property type="protein sequence ID" value="EKX45953.1"/>
    <property type="molecule type" value="Genomic_DNA"/>
</dbReference>
<dbReference type="GO" id="GO:0016020">
    <property type="term" value="C:membrane"/>
    <property type="evidence" value="ECO:0007669"/>
    <property type="project" value="UniProtKB-SubCell"/>
</dbReference>
<reference evidence="7 9" key="1">
    <citation type="journal article" date="2012" name="Nature">
        <title>Algal genomes reveal evolutionary mosaicism and the fate of nucleomorphs.</title>
        <authorList>
            <consortium name="DOE Joint Genome Institute"/>
            <person name="Curtis B.A."/>
            <person name="Tanifuji G."/>
            <person name="Burki F."/>
            <person name="Gruber A."/>
            <person name="Irimia M."/>
            <person name="Maruyama S."/>
            <person name="Arias M.C."/>
            <person name="Ball S.G."/>
            <person name="Gile G.H."/>
            <person name="Hirakawa Y."/>
            <person name="Hopkins J.F."/>
            <person name="Kuo A."/>
            <person name="Rensing S.A."/>
            <person name="Schmutz J."/>
            <person name="Symeonidi A."/>
            <person name="Elias M."/>
            <person name="Eveleigh R.J."/>
            <person name="Herman E.K."/>
            <person name="Klute M.J."/>
            <person name="Nakayama T."/>
            <person name="Obornik M."/>
            <person name="Reyes-Prieto A."/>
            <person name="Armbrust E.V."/>
            <person name="Aves S.J."/>
            <person name="Beiko R.G."/>
            <person name="Coutinho P."/>
            <person name="Dacks J.B."/>
            <person name="Durnford D.G."/>
            <person name="Fast N.M."/>
            <person name="Green B.R."/>
            <person name="Grisdale C.J."/>
            <person name="Hempel F."/>
            <person name="Henrissat B."/>
            <person name="Hoppner M.P."/>
            <person name="Ishida K."/>
            <person name="Kim E."/>
            <person name="Koreny L."/>
            <person name="Kroth P.G."/>
            <person name="Liu Y."/>
            <person name="Malik S.B."/>
            <person name="Maier U.G."/>
            <person name="McRose D."/>
            <person name="Mock T."/>
            <person name="Neilson J.A."/>
            <person name="Onodera N.T."/>
            <person name="Poole A.M."/>
            <person name="Pritham E.J."/>
            <person name="Richards T.A."/>
            <person name="Rocap G."/>
            <person name="Roy S.W."/>
            <person name="Sarai C."/>
            <person name="Schaack S."/>
            <person name="Shirato S."/>
            <person name="Slamovits C.H."/>
            <person name="Spencer D.F."/>
            <person name="Suzuki S."/>
            <person name="Worden A.Z."/>
            <person name="Zauner S."/>
            <person name="Barry K."/>
            <person name="Bell C."/>
            <person name="Bharti A.K."/>
            <person name="Crow J.A."/>
            <person name="Grimwood J."/>
            <person name="Kramer R."/>
            <person name="Lindquist E."/>
            <person name="Lucas S."/>
            <person name="Salamov A."/>
            <person name="McFadden G.I."/>
            <person name="Lane C.E."/>
            <person name="Keeling P.J."/>
            <person name="Gray M.W."/>
            <person name="Grigoriev I.V."/>
            <person name="Archibald J.M."/>
        </authorList>
    </citation>
    <scope>NUCLEOTIDE SEQUENCE</scope>
    <source>
        <strain evidence="7 9">CCMP2712</strain>
    </source>
</reference>
<protein>
    <submittedName>
        <fullName evidence="7 8">Uncharacterized protein</fullName>
    </submittedName>
</protein>
<evidence type="ECO:0000256" key="6">
    <source>
        <dbReference type="SAM" id="Phobius"/>
    </source>
</evidence>
<feature type="transmembrane region" description="Helical" evidence="6">
    <location>
        <begin position="109"/>
        <end position="128"/>
    </location>
</feature>
<evidence type="ECO:0000256" key="5">
    <source>
        <dbReference type="ARBA" id="ARBA00023136"/>
    </source>
</evidence>
<dbReference type="Pfam" id="PF01036">
    <property type="entry name" value="Bac_rhodopsin"/>
    <property type="match status" value="1"/>
</dbReference>
<evidence type="ECO:0000313" key="9">
    <source>
        <dbReference type="Proteomes" id="UP000011087"/>
    </source>
</evidence>
<feature type="transmembrane region" description="Helical" evidence="6">
    <location>
        <begin position="51"/>
        <end position="70"/>
    </location>
</feature>
<keyword evidence="9" id="KW-1185">Reference proteome</keyword>
<dbReference type="InterPro" id="IPR001425">
    <property type="entry name" value="Arc/bac/fun_rhodopsins"/>
</dbReference>
<evidence type="ECO:0000256" key="1">
    <source>
        <dbReference type="ARBA" id="ARBA00004141"/>
    </source>
</evidence>
<gene>
    <name evidence="7" type="ORF">GUITHDRAFT_107989</name>
</gene>
<evidence type="ECO:0000313" key="8">
    <source>
        <dbReference type="EnsemblProtists" id="EKX45953"/>
    </source>
</evidence>
<evidence type="ECO:0000256" key="2">
    <source>
        <dbReference type="ARBA" id="ARBA00008130"/>
    </source>
</evidence>
<accession>L1JBP1</accession>
<dbReference type="Gene3D" id="1.20.1070.10">
    <property type="entry name" value="Rhodopsin 7-helix transmembrane proteins"/>
    <property type="match status" value="1"/>
</dbReference>
<reference evidence="9" key="2">
    <citation type="submission" date="2012-11" db="EMBL/GenBank/DDBJ databases">
        <authorList>
            <person name="Kuo A."/>
            <person name="Curtis B.A."/>
            <person name="Tanifuji G."/>
            <person name="Burki F."/>
            <person name="Gruber A."/>
            <person name="Irimia M."/>
            <person name="Maruyama S."/>
            <person name="Arias M.C."/>
            <person name="Ball S.G."/>
            <person name="Gile G.H."/>
            <person name="Hirakawa Y."/>
            <person name="Hopkins J.F."/>
            <person name="Rensing S.A."/>
            <person name="Schmutz J."/>
            <person name="Symeonidi A."/>
            <person name="Elias M."/>
            <person name="Eveleigh R.J."/>
            <person name="Herman E.K."/>
            <person name="Klute M.J."/>
            <person name="Nakayama T."/>
            <person name="Obornik M."/>
            <person name="Reyes-Prieto A."/>
            <person name="Armbrust E.V."/>
            <person name="Aves S.J."/>
            <person name="Beiko R.G."/>
            <person name="Coutinho P."/>
            <person name="Dacks J.B."/>
            <person name="Durnford D.G."/>
            <person name="Fast N.M."/>
            <person name="Green B.R."/>
            <person name="Grisdale C."/>
            <person name="Hempe F."/>
            <person name="Henrissat B."/>
            <person name="Hoppner M.P."/>
            <person name="Ishida K.-I."/>
            <person name="Kim E."/>
            <person name="Koreny L."/>
            <person name="Kroth P.G."/>
            <person name="Liu Y."/>
            <person name="Malik S.-B."/>
            <person name="Maier U.G."/>
            <person name="McRose D."/>
            <person name="Mock T."/>
            <person name="Neilson J.A."/>
            <person name="Onodera N.T."/>
            <person name="Poole A.M."/>
            <person name="Pritham E.J."/>
            <person name="Richards T.A."/>
            <person name="Rocap G."/>
            <person name="Roy S.W."/>
            <person name="Sarai C."/>
            <person name="Schaack S."/>
            <person name="Shirato S."/>
            <person name="Slamovits C.H."/>
            <person name="Spencer D.F."/>
            <person name="Suzuki S."/>
            <person name="Worden A.Z."/>
            <person name="Zauner S."/>
            <person name="Barry K."/>
            <person name="Bell C."/>
            <person name="Bharti A.K."/>
            <person name="Crow J.A."/>
            <person name="Grimwood J."/>
            <person name="Kramer R."/>
            <person name="Lindquist E."/>
            <person name="Lucas S."/>
            <person name="Salamov A."/>
            <person name="McFadden G.I."/>
            <person name="Lane C.E."/>
            <person name="Keeling P.J."/>
            <person name="Gray M.W."/>
            <person name="Grigoriev I.V."/>
            <person name="Archibald J.M."/>
        </authorList>
    </citation>
    <scope>NUCLEOTIDE SEQUENCE</scope>
    <source>
        <strain evidence="9">CCMP2712</strain>
    </source>
</reference>